<keyword evidence="2" id="KW-0946">Virion</keyword>
<name>A0A6J5MKH3_9CAUD</name>
<evidence type="ECO:0000256" key="1">
    <source>
        <dbReference type="ARBA" id="ARBA00004328"/>
    </source>
</evidence>
<accession>A0A6J5MKH3</accession>
<protein>
    <submittedName>
        <fullName evidence="4">COG4653 Predicted phage phi-C31 gp36 major capsid-like protein</fullName>
    </submittedName>
</protein>
<comment type="subcellular location">
    <subcellularLocation>
        <location evidence="1">Virion</location>
    </subcellularLocation>
</comment>
<dbReference type="SUPFAM" id="SSF56563">
    <property type="entry name" value="Major capsid protein gp5"/>
    <property type="match status" value="1"/>
</dbReference>
<dbReference type="GO" id="GO:0044423">
    <property type="term" value="C:virion component"/>
    <property type="evidence" value="ECO:0007669"/>
    <property type="project" value="UniProtKB-KW"/>
</dbReference>
<organism evidence="4">
    <name type="scientific">uncultured Caudovirales phage</name>
    <dbReference type="NCBI Taxonomy" id="2100421"/>
    <lineage>
        <taxon>Viruses</taxon>
        <taxon>Duplodnaviria</taxon>
        <taxon>Heunggongvirae</taxon>
        <taxon>Uroviricota</taxon>
        <taxon>Caudoviricetes</taxon>
        <taxon>Peduoviridae</taxon>
        <taxon>Maltschvirus</taxon>
        <taxon>Maltschvirus maltsch</taxon>
    </lineage>
</organism>
<dbReference type="InterPro" id="IPR054612">
    <property type="entry name" value="Phage_capsid-like_C"/>
</dbReference>
<evidence type="ECO:0000259" key="3">
    <source>
        <dbReference type="Pfam" id="PF05065"/>
    </source>
</evidence>
<sequence length="328" mass="37305">MRKNILNNIETSSEYKECLNFLKTGKISNFEKFSVETKDMYETCVGNDCLNGGYLVSQILNNEIITISEEANIFRQLARVKQITGNRNEYLQVLDKIGELGWVGETDGRSTTKTPTFDKIVIKLFEMYSQPRVTQDLLNDSISDIYLWLRDEISDAFSVTELEACLRGNGISSPVGLLSNEAQLEKVLTKEVAKINFDDILNLYNSLDPKYRSNACFVMSPVMQRAIYNFQDINGNFIGQYSFIDKIPNTLFGLPVYLCNQMDNGYNTGDMPIIFGNFTKGYLIIDCPSSFTFIRDDITEKQLVKFYTSKRVGTSVIDGYALKILKVK</sequence>
<proteinExistence type="predicted"/>
<dbReference type="EMBL" id="LR796465">
    <property type="protein sequence ID" value="CAB4146561.1"/>
    <property type="molecule type" value="Genomic_DNA"/>
</dbReference>
<dbReference type="Pfam" id="PF05065">
    <property type="entry name" value="Phage_capsid"/>
    <property type="match status" value="1"/>
</dbReference>
<evidence type="ECO:0000313" key="4">
    <source>
        <dbReference type="EMBL" id="CAB4146561.1"/>
    </source>
</evidence>
<feature type="domain" description="Phage capsid-like C-terminal" evidence="3">
    <location>
        <begin position="52"/>
        <end position="326"/>
    </location>
</feature>
<dbReference type="NCBIfam" id="TIGR01554">
    <property type="entry name" value="major_cap_HK97"/>
    <property type="match status" value="1"/>
</dbReference>
<evidence type="ECO:0000256" key="2">
    <source>
        <dbReference type="ARBA" id="ARBA00022844"/>
    </source>
</evidence>
<dbReference type="Gene3D" id="3.30.2320.10">
    <property type="entry name" value="hypothetical protein PF0899 domain"/>
    <property type="match status" value="1"/>
</dbReference>
<reference evidence="4" key="1">
    <citation type="submission" date="2020-04" db="EMBL/GenBank/DDBJ databases">
        <authorList>
            <person name="Chiriac C."/>
            <person name="Salcher M."/>
            <person name="Ghai R."/>
            <person name="Kavagutti S V."/>
        </authorList>
    </citation>
    <scope>NUCLEOTIDE SEQUENCE</scope>
</reference>
<gene>
    <name evidence="4" type="ORF">UFOVP495_30</name>
</gene>
<dbReference type="InterPro" id="IPR024455">
    <property type="entry name" value="Phage_capsid"/>
</dbReference>